<comment type="caution">
    <text evidence="1">The sequence shown here is derived from an EMBL/GenBank/DDBJ whole genome shotgun (WGS) entry which is preliminary data.</text>
</comment>
<dbReference type="Proteomes" id="UP001341840">
    <property type="component" value="Unassembled WGS sequence"/>
</dbReference>
<proteinExistence type="predicted"/>
<sequence>MEQQSSYSGHSGTSYQICLNHSAQDLQPSHSKFPTVSSNRKFNAARKHFQELGEWPCMLLRRLWWMMDDFLPSPSAPTPSRVAAIPRAFIFFGLATQSTQMELRSCGHLHFIQSINGGLVTKVLNITRGRPKLSYKDVKDIYDGLSFNHYDAKVERSCIDALVEVTGKTE</sequence>
<accession>A0ABU6RF18</accession>
<keyword evidence="2" id="KW-1185">Reference proteome</keyword>
<organism evidence="1 2">
    <name type="scientific">Stylosanthes scabra</name>
    <dbReference type="NCBI Taxonomy" id="79078"/>
    <lineage>
        <taxon>Eukaryota</taxon>
        <taxon>Viridiplantae</taxon>
        <taxon>Streptophyta</taxon>
        <taxon>Embryophyta</taxon>
        <taxon>Tracheophyta</taxon>
        <taxon>Spermatophyta</taxon>
        <taxon>Magnoliopsida</taxon>
        <taxon>eudicotyledons</taxon>
        <taxon>Gunneridae</taxon>
        <taxon>Pentapetalae</taxon>
        <taxon>rosids</taxon>
        <taxon>fabids</taxon>
        <taxon>Fabales</taxon>
        <taxon>Fabaceae</taxon>
        <taxon>Papilionoideae</taxon>
        <taxon>50 kb inversion clade</taxon>
        <taxon>dalbergioids sensu lato</taxon>
        <taxon>Dalbergieae</taxon>
        <taxon>Pterocarpus clade</taxon>
        <taxon>Stylosanthes</taxon>
    </lineage>
</organism>
<evidence type="ECO:0000313" key="1">
    <source>
        <dbReference type="EMBL" id="MED6122630.1"/>
    </source>
</evidence>
<evidence type="ECO:0000313" key="2">
    <source>
        <dbReference type="Proteomes" id="UP001341840"/>
    </source>
</evidence>
<gene>
    <name evidence="1" type="ORF">PIB30_041571</name>
</gene>
<protein>
    <submittedName>
        <fullName evidence="1">Uncharacterized protein</fullName>
    </submittedName>
</protein>
<dbReference type="EMBL" id="JASCZI010030439">
    <property type="protein sequence ID" value="MED6122630.1"/>
    <property type="molecule type" value="Genomic_DNA"/>
</dbReference>
<name>A0ABU6RF18_9FABA</name>
<reference evidence="1 2" key="1">
    <citation type="journal article" date="2023" name="Plants (Basel)">
        <title>Bridging the Gap: Combining Genomics and Transcriptomics Approaches to Understand Stylosanthes scabra, an Orphan Legume from the Brazilian Caatinga.</title>
        <authorList>
            <person name="Ferreira-Neto J.R.C."/>
            <person name="da Silva M.D."/>
            <person name="Binneck E."/>
            <person name="de Melo N.F."/>
            <person name="da Silva R.H."/>
            <person name="de Melo A.L.T.M."/>
            <person name="Pandolfi V."/>
            <person name="Bustamante F.O."/>
            <person name="Brasileiro-Vidal A.C."/>
            <person name="Benko-Iseppon A.M."/>
        </authorList>
    </citation>
    <scope>NUCLEOTIDE SEQUENCE [LARGE SCALE GENOMIC DNA]</scope>
    <source>
        <tissue evidence="1">Leaves</tissue>
    </source>
</reference>